<dbReference type="Proteomes" id="UP000249123">
    <property type="component" value="Unassembled WGS sequence"/>
</dbReference>
<name>A0A8B2PLI3_9PROT</name>
<dbReference type="AlphaFoldDB" id="A0A8B2PLI3"/>
<protein>
    <recommendedName>
        <fullName evidence="3">Sulfotransferase domain-containing protein</fullName>
    </recommendedName>
</protein>
<keyword evidence="5" id="KW-1185">Reference proteome</keyword>
<keyword evidence="2" id="KW-0325">Glycoprotein</keyword>
<evidence type="ECO:0000313" key="5">
    <source>
        <dbReference type="Proteomes" id="UP000249123"/>
    </source>
</evidence>
<dbReference type="PANTHER" id="PTHR10605">
    <property type="entry name" value="HEPARAN SULFATE SULFOTRANSFERASE"/>
    <property type="match status" value="1"/>
</dbReference>
<gene>
    <name evidence="4" type="ORF">HY3_15240</name>
</gene>
<dbReference type="Pfam" id="PF00685">
    <property type="entry name" value="Sulfotransfer_1"/>
    <property type="match status" value="1"/>
</dbReference>
<dbReference type="EMBL" id="AWFB01000035">
    <property type="protein sequence ID" value="RAN32212.1"/>
    <property type="molecule type" value="Genomic_DNA"/>
</dbReference>
<dbReference type="InterPro" id="IPR037359">
    <property type="entry name" value="NST/OST"/>
</dbReference>
<dbReference type="Gene3D" id="3.40.50.300">
    <property type="entry name" value="P-loop containing nucleotide triphosphate hydrolases"/>
    <property type="match status" value="1"/>
</dbReference>
<comment type="caution">
    <text evidence="4">The sequence shown here is derived from an EMBL/GenBank/DDBJ whole genome shotgun (WGS) entry which is preliminary data.</text>
</comment>
<evidence type="ECO:0000256" key="1">
    <source>
        <dbReference type="ARBA" id="ARBA00022679"/>
    </source>
</evidence>
<dbReference type="PANTHER" id="PTHR10605:SF56">
    <property type="entry name" value="BIFUNCTIONAL HEPARAN SULFATE N-DEACETYLASE_N-SULFOTRANSFERASE"/>
    <property type="match status" value="1"/>
</dbReference>
<feature type="domain" description="Sulfotransferase" evidence="3">
    <location>
        <begin position="26"/>
        <end position="218"/>
    </location>
</feature>
<keyword evidence="1" id="KW-0808">Transferase</keyword>
<evidence type="ECO:0000259" key="3">
    <source>
        <dbReference type="Pfam" id="PF00685"/>
    </source>
</evidence>
<reference evidence="4 5" key="1">
    <citation type="submission" date="2013-04" db="EMBL/GenBank/DDBJ databases">
        <title>Hyphomonas sp. T24B3 Genome Sequencing.</title>
        <authorList>
            <person name="Lai Q."/>
            <person name="Shao Z."/>
        </authorList>
    </citation>
    <scope>NUCLEOTIDE SEQUENCE [LARGE SCALE GENOMIC DNA]</scope>
    <source>
        <strain evidence="4 5">T24B3</strain>
    </source>
</reference>
<dbReference type="InterPro" id="IPR027417">
    <property type="entry name" value="P-loop_NTPase"/>
</dbReference>
<evidence type="ECO:0000313" key="4">
    <source>
        <dbReference type="EMBL" id="RAN32212.1"/>
    </source>
</evidence>
<evidence type="ECO:0000256" key="2">
    <source>
        <dbReference type="ARBA" id="ARBA00023180"/>
    </source>
</evidence>
<organism evidence="4 5">
    <name type="scientific">Hyphomonas pacifica</name>
    <dbReference type="NCBI Taxonomy" id="1280941"/>
    <lineage>
        <taxon>Bacteria</taxon>
        <taxon>Pseudomonadati</taxon>
        <taxon>Pseudomonadota</taxon>
        <taxon>Alphaproteobacteria</taxon>
        <taxon>Hyphomonadales</taxon>
        <taxon>Hyphomonadaceae</taxon>
        <taxon>Hyphomonas</taxon>
    </lineage>
</organism>
<sequence length="313" mass="36880">MYVSDFPIISRDSLSASERQLLDKIHFTIIGVQKGGTTWLSDILSTHKDIHIPDRKELHFYNQRPHYSQGVEWYLDNFKEHNDQAVLGEATPNYMWNVATPEEYASEKDELLFDVAPRMRALIPHVKLIICLRDPVERAISSYYHQVTRGRLSPLKTLRDQMHTHGILSMSYYEQHLETWFKEFPQEQFHVLVFEEDIRPDKNKLATVDAVCDFIGVKRLGDQPILYERSNEKHDPLLAYIRQMPFVRFANVTDEDRDPLADRLARALSRRAPDWIQRMVEIKITDEDRDALREALQPDHDRLESMLGRKLPW</sequence>
<proteinExistence type="predicted"/>
<dbReference type="SUPFAM" id="SSF52540">
    <property type="entry name" value="P-loop containing nucleoside triphosphate hydrolases"/>
    <property type="match status" value="1"/>
</dbReference>
<dbReference type="GO" id="GO:0008146">
    <property type="term" value="F:sulfotransferase activity"/>
    <property type="evidence" value="ECO:0007669"/>
    <property type="project" value="InterPro"/>
</dbReference>
<dbReference type="InterPro" id="IPR000863">
    <property type="entry name" value="Sulfotransferase_dom"/>
</dbReference>
<accession>A0A8B2PLI3</accession>